<evidence type="ECO:0000256" key="8">
    <source>
        <dbReference type="ARBA" id="ARBA00023288"/>
    </source>
</evidence>
<dbReference type="PROSITE" id="PS50213">
    <property type="entry name" value="FAS1"/>
    <property type="match status" value="1"/>
</dbReference>
<comment type="subcellular location">
    <subcellularLocation>
        <location evidence="1">Cell membrane</location>
        <topology evidence="1">Lipid-anchor</topology>
        <topology evidence="1">GPI-anchor</topology>
    </subcellularLocation>
</comment>
<gene>
    <name evidence="11" type="ORF">F2Q69_00043772</name>
</gene>
<dbReference type="InterPro" id="IPR000782">
    <property type="entry name" value="FAS1_domain"/>
</dbReference>
<dbReference type="GO" id="GO:0048364">
    <property type="term" value="P:root development"/>
    <property type="evidence" value="ECO:0007669"/>
    <property type="project" value="TreeGrafter"/>
</dbReference>
<dbReference type="Gene3D" id="2.30.180.10">
    <property type="entry name" value="FAS1 domain"/>
    <property type="match status" value="1"/>
</dbReference>
<reference evidence="11" key="1">
    <citation type="submission" date="2019-12" db="EMBL/GenBank/DDBJ databases">
        <title>Genome sequencing and annotation of Brassica cretica.</title>
        <authorList>
            <person name="Studholme D.J."/>
            <person name="Sarris P."/>
        </authorList>
    </citation>
    <scope>NUCLEOTIDE SEQUENCE</scope>
    <source>
        <strain evidence="11">PFS-109/04</strain>
        <tissue evidence="11">Leaf</tissue>
    </source>
</reference>
<keyword evidence="5 9" id="KW-0732">Signal</keyword>
<keyword evidence="6" id="KW-0654">Proteoglycan</keyword>
<keyword evidence="7" id="KW-0472">Membrane</keyword>
<feature type="signal peptide" evidence="9">
    <location>
        <begin position="1"/>
        <end position="26"/>
    </location>
</feature>
<name>A0A8S9NE90_BRACR</name>
<accession>A0A8S9NE90</accession>
<dbReference type="InterPro" id="IPR036378">
    <property type="entry name" value="FAS1_dom_sf"/>
</dbReference>
<comment type="similarity">
    <text evidence="2">Belongs to the fasciclin-like AGP family.</text>
</comment>
<dbReference type="GO" id="GO:0005886">
    <property type="term" value="C:plasma membrane"/>
    <property type="evidence" value="ECO:0007669"/>
    <property type="project" value="UniProtKB-SubCell"/>
</dbReference>
<dbReference type="Pfam" id="PF02469">
    <property type="entry name" value="Fasciclin"/>
    <property type="match status" value="1"/>
</dbReference>
<feature type="chain" id="PRO_5035786108" description="FAS1 domain-containing protein" evidence="9">
    <location>
        <begin position="27"/>
        <end position="219"/>
    </location>
</feature>
<evidence type="ECO:0000256" key="5">
    <source>
        <dbReference type="ARBA" id="ARBA00022729"/>
    </source>
</evidence>
<keyword evidence="8" id="KW-0449">Lipoprotein</keyword>
<evidence type="ECO:0000256" key="7">
    <source>
        <dbReference type="ARBA" id="ARBA00023136"/>
    </source>
</evidence>
<comment type="caution">
    <text evidence="11">The sequence shown here is derived from an EMBL/GenBank/DDBJ whole genome shotgun (WGS) entry which is preliminary data.</text>
</comment>
<protein>
    <recommendedName>
        <fullName evidence="10">FAS1 domain-containing protein</fullName>
    </recommendedName>
</protein>
<evidence type="ECO:0000256" key="2">
    <source>
        <dbReference type="ARBA" id="ARBA00007843"/>
    </source>
</evidence>
<proteinExistence type="inferred from homology"/>
<dbReference type="PANTHER" id="PTHR32382:SF4">
    <property type="entry name" value="FASCICLIN-LIKE ARABINOGALACTAN PROTEIN 1"/>
    <property type="match status" value="1"/>
</dbReference>
<dbReference type="GO" id="GO:0048367">
    <property type="term" value="P:shoot system development"/>
    <property type="evidence" value="ECO:0007669"/>
    <property type="project" value="TreeGrafter"/>
</dbReference>
<organism evidence="11 12">
    <name type="scientific">Brassica cretica</name>
    <name type="common">Mustard</name>
    <dbReference type="NCBI Taxonomy" id="69181"/>
    <lineage>
        <taxon>Eukaryota</taxon>
        <taxon>Viridiplantae</taxon>
        <taxon>Streptophyta</taxon>
        <taxon>Embryophyta</taxon>
        <taxon>Tracheophyta</taxon>
        <taxon>Spermatophyta</taxon>
        <taxon>Magnoliopsida</taxon>
        <taxon>eudicotyledons</taxon>
        <taxon>Gunneridae</taxon>
        <taxon>Pentapetalae</taxon>
        <taxon>rosids</taxon>
        <taxon>malvids</taxon>
        <taxon>Brassicales</taxon>
        <taxon>Brassicaceae</taxon>
        <taxon>Brassiceae</taxon>
        <taxon>Brassica</taxon>
    </lineage>
</organism>
<sequence length="219" mass="23295">MAKKMREVTISYILPIILLLAVETHAHNVTRLLASHPSFSSFNHFLTQTHLAGEINRRTTITVLAVDNAAMSALTSKGYPISTIKNILSLHVLLDYFGAKKIHQIRDGSALAATLFQATGAAPGTTGFVNITDLRGGKVGLGPDGGDLSSFFVKSVEEVPYNISIIQISKVLPSETASAPTPAPAEMNLTGIMSAHGCKVFAETLLANPGASKTYQVTY</sequence>
<dbReference type="EMBL" id="QGKX02001621">
    <property type="protein sequence ID" value="KAF3500451.1"/>
    <property type="molecule type" value="Genomic_DNA"/>
</dbReference>
<keyword evidence="6" id="KW-0325">Glycoprotein</keyword>
<evidence type="ECO:0000256" key="1">
    <source>
        <dbReference type="ARBA" id="ARBA00004609"/>
    </source>
</evidence>
<evidence type="ECO:0000259" key="10">
    <source>
        <dbReference type="PROSITE" id="PS50213"/>
    </source>
</evidence>
<evidence type="ECO:0000256" key="9">
    <source>
        <dbReference type="SAM" id="SignalP"/>
    </source>
</evidence>
<keyword evidence="4" id="KW-0336">GPI-anchor</keyword>
<dbReference type="FunFam" id="2.30.180.10:FF:000010">
    <property type="entry name" value="Fasciclin-like arabinogalactan protein 2"/>
    <property type="match status" value="1"/>
</dbReference>
<evidence type="ECO:0000256" key="6">
    <source>
        <dbReference type="ARBA" id="ARBA00022974"/>
    </source>
</evidence>
<keyword evidence="3" id="KW-1003">Cell membrane</keyword>
<dbReference type="SUPFAM" id="SSF82153">
    <property type="entry name" value="FAS1 domain"/>
    <property type="match status" value="1"/>
</dbReference>
<dbReference type="InterPro" id="IPR033254">
    <property type="entry name" value="Plant_FLA"/>
</dbReference>
<evidence type="ECO:0000256" key="3">
    <source>
        <dbReference type="ARBA" id="ARBA00022475"/>
    </source>
</evidence>
<evidence type="ECO:0000313" key="11">
    <source>
        <dbReference type="EMBL" id="KAF3500451.1"/>
    </source>
</evidence>
<evidence type="ECO:0000313" key="12">
    <source>
        <dbReference type="Proteomes" id="UP000712600"/>
    </source>
</evidence>
<dbReference type="Proteomes" id="UP000712600">
    <property type="component" value="Unassembled WGS sequence"/>
</dbReference>
<feature type="domain" description="FAS1" evidence="10">
    <location>
        <begin position="26"/>
        <end position="172"/>
    </location>
</feature>
<evidence type="ECO:0000256" key="4">
    <source>
        <dbReference type="ARBA" id="ARBA00022622"/>
    </source>
</evidence>
<dbReference type="GO" id="GO:0098552">
    <property type="term" value="C:side of membrane"/>
    <property type="evidence" value="ECO:0007669"/>
    <property type="project" value="UniProtKB-KW"/>
</dbReference>
<dbReference type="AlphaFoldDB" id="A0A8S9NE90"/>
<dbReference type="PANTHER" id="PTHR32382">
    <property type="entry name" value="FASCICLIN-LIKE ARABINOGALACTAN PROTEIN"/>
    <property type="match status" value="1"/>
</dbReference>